<evidence type="ECO:0000256" key="1">
    <source>
        <dbReference type="SAM" id="MobiDB-lite"/>
    </source>
</evidence>
<sequence>MRQGAVVLGVILLGFQNYVRDRLGEELWRTVQTEAGVAGRVYLPSQSYPGEELQALVSSLSRLTGMTMPLVLESFGDKLAAELLRVYGGLLDPRWRVLDVLIHSEELVERMAQRNGDITPQSPLTGRWGKDGEVILSYQSHLKHCALIKGIVRGMGANLEQPVLIEEIRCMLTGATACELAVRLERTQQAQGNARRLTPPAMSYSAVKAALFTDRSDRSSVLPGPPSSKQEASSSWRTNLTTIPPPSGVVPARSSSPSSAPSPAPSTSPSTSPSTPPSAEGEPSELGRRR</sequence>
<gene>
    <name evidence="3" type="ORF">GF068_11205</name>
</gene>
<feature type="domain" description="Heme NO-binding" evidence="2">
    <location>
        <begin position="9"/>
        <end position="165"/>
    </location>
</feature>
<keyword evidence="4" id="KW-1185">Reference proteome</keyword>
<dbReference type="EMBL" id="WJIE01000003">
    <property type="protein sequence ID" value="MRG92490.1"/>
    <property type="molecule type" value="Genomic_DNA"/>
</dbReference>
<feature type="compositionally biased region" description="Low complexity" evidence="1">
    <location>
        <begin position="249"/>
        <end position="259"/>
    </location>
</feature>
<dbReference type="InterPro" id="IPR038158">
    <property type="entry name" value="H-NOX_domain_sf"/>
</dbReference>
<dbReference type="Gene3D" id="3.90.1520.10">
    <property type="entry name" value="H-NOX domain"/>
    <property type="match status" value="1"/>
</dbReference>
<dbReference type="InterPro" id="IPR011644">
    <property type="entry name" value="Heme_NO-bd"/>
</dbReference>
<dbReference type="GO" id="GO:0020037">
    <property type="term" value="F:heme binding"/>
    <property type="evidence" value="ECO:0007669"/>
    <property type="project" value="InterPro"/>
</dbReference>
<accession>A0A6N7PQ53</accession>
<name>A0A6N7PQ53_9BACT</name>
<evidence type="ECO:0000259" key="2">
    <source>
        <dbReference type="Pfam" id="PF07700"/>
    </source>
</evidence>
<evidence type="ECO:0000313" key="3">
    <source>
        <dbReference type="EMBL" id="MRG92490.1"/>
    </source>
</evidence>
<dbReference type="AlphaFoldDB" id="A0A6N7PQ53"/>
<evidence type="ECO:0000313" key="4">
    <source>
        <dbReference type="Proteomes" id="UP000440224"/>
    </source>
</evidence>
<feature type="compositionally biased region" description="Low complexity" evidence="1">
    <location>
        <begin position="267"/>
        <end position="281"/>
    </location>
</feature>
<dbReference type="Pfam" id="PF07700">
    <property type="entry name" value="HNOB"/>
    <property type="match status" value="1"/>
</dbReference>
<protein>
    <recommendedName>
        <fullName evidence="2">Heme NO-binding domain-containing protein</fullName>
    </recommendedName>
</protein>
<reference evidence="3 4" key="1">
    <citation type="submission" date="2019-10" db="EMBL/GenBank/DDBJ databases">
        <title>A soil myxobacterium in the family Polyangiaceae.</title>
        <authorList>
            <person name="Li Y."/>
            <person name="Wang J."/>
        </authorList>
    </citation>
    <scope>NUCLEOTIDE SEQUENCE [LARGE SCALE GENOMIC DNA]</scope>
    <source>
        <strain evidence="3 4">DSM 14734</strain>
    </source>
</reference>
<dbReference type="SUPFAM" id="SSF111126">
    <property type="entry name" value="Ligand-binding domain in the NO signalling and Golgi transport"/>
    <property type="match status" value="1"/>
</dbReference>
<feature type="compositionally biased region" description="Polar residues" evidence="1">
    <location>
        <begin position="227"/>
        <end position="242"/>
    </location>
</feature>
<proteinExistence type="predicted"/>
<comment type="caution">
    <text evidence="3">The sequence shown here is derived from an EMBL/GenBank/DDBJ whole genome shotgun (WGS) entry which is preliminary data.</text>
</comment>
<dbReference type="InterPro" id="IPR024096">
    <property type="entry name" value="NO_sig/Golgi_transp_ligand-bd"/>
</dbReference>
<dbReference type="Proteomes" id="UP000440224">
    <property type="component" value="Unassembled WGS sequence"/>
</dbReference>
<feature type="region of interest" description="Disordered" evidence="1">
    <location>
        <begin position="216"/>
        <end position="290"/>
    </location>
</feature>
<organism evidence="3 4">
    <name type="scientific">Polyangium spumosum</name>
    <dbReference type="NCBI Taxonomy" id="889282"/>
    <lineage>
        <taxon>Bacteria</taxon>
        <taxon>Pseudomonadati</taxon>
        <taxon>Myxococcota</taxon>
        <taxon>Polyangia</taxon>
        <taxon>Polyangiales</taxon>
        <taxon>Polyangiaceae</taxon>
        <taxon>Polyangium</taxon>
    </lineage>
</organism>